<evidence type="ECO:0000259" key="9">
    <source>
        <dbReference type="Pfam" id="PF13515"/>
    </source>
</evidence>
<reference evidence="10 11" key="1">
    <citation type="submission" date="2019-07" db="EMBL/GenBank/DDBJ databases">
        <title>Genome sequencing for Formosa sp. PS13.</title>
        <authorList>
            <person name="Park S.-J."/>
        </authorList>
    </citation>
    <scope>NUCLEOTIDE SEQUENCE [LARGE SCALE GENOMIC DNA]</scope>
    <source>
        <strain evidence="10 11">PS13</strain>
    </source>
</reference>
<feature type="transmembrane region" description="Helical" evidence="7">
    <location>
        <begin position="453"/>
        <end position="486"/>
    </location>
</feature>
<comment type="subcellular location">
    <subcellularLocation>
        <location evidence="1">Cell membrane</location>
        <topology evidence="1">Multi-pass membrane protein</topology>
    </subcellularLocation>
</comment>
<dbReference type="Pfam" id="PF12805">
    <property type="entry name" value="FUSC-like"/>
    <property type="match status" value="1"/>
</dbReference>
<dbReference type="Proteomes" id="UP000319209">
    <property type="component" value="Chromosome"/>
</dbReference>
<evidence type="ECO:0000256" key="4">
    <source>
        <dbReference type="ARBA" id="ARBA00022989"/>
    </source>
</evidence>
<feature type="transmembrane region" description="Helical" evidence="7">
    <location>
        <begin position="614"/>
        <end position="636"/>
    </location>
</feature>
<dbReference type="KEGG" id="fop:FNB79_08365"/>
<accession>A0A516GR42</accession>
<keyword evidence="4 7" id="KW-1133">Transmembrane helix</keyword>
<dbReference type="InterPro" id="IPR049453">
    <property type="entry name" value="Memb_transporter_dom"/>
</dbReference>
<feature type="transmembrane region" description="Helical" evidence="7">
    <location>
        <begin position="522"/>
        <end position="540"/>
    </location>
</feature>
<evidence type="ECO:0000256" key="5">
    <source>
        <dbReference type="ARBA" id="ARBA00023136"/>
    </source>
</evidence>
<evidence type="ECO:0000256" key="7">
    <source>
        <dbReference type="SAM" id="Phobius"/>
    </source>
</evidence>
<evidence type="ECO:0000256" key="6">
    <source>
        <dbReference type="ARBA" id="ARBA00043993"/>
    </source>
</evidence>
<feature type="transmembrane region" description="Helical" evidence="7">
    <location>
        <begin position="117"/>
        <end position="134"/>
    </location>
</feature>
<dbReference type="RefSeq" id="WP_143380884.1">
    <property type="nucleotide sequence ID" value="NZ_CP041637.1"/>
</dbReference>
<keyword evidence="11" id="KW-1185">Reference proteome</keyword>
<keyword evidence="2" id="KW-1003">Cell membrane</keyword>
<feature type="domain" description="Integral membrane protein YccS N-terminal" evidence="8">
    <location>
        <begin position="71"/>
        <end position="324"/>
    </location>
</feature>
<evidence type="ECO:0000259" key="8">
    <source>
        <dbReference type="Pfam" id="PF12805"/>
    </source>
</evidence>
<evidence type="ECO:0000256" key="3">
    <source>
        <dbReference type="ARBA" id="ARBA00022692"/>
    </source>
</evidence>
<gene>
    <name evidence="10" type="ORF">FNB79_08365</name>
</gene>
<evidence type="ECO:0000256" key="2">
    <source>
        <dbReference type="ARBA" id="ARBA00022475"/>
    </source>
</evidence>
<sequence>MVKDYLKSIELFFKGSNFYRGLLLTCSILIPLILFYLIGIFAYAPSVAIGVFLNAPSDIPGSLRRKINGILLSVIITTCTTCIILFAKPFLPILILLLTVITLFISLISAYGFRGSLIAFSGLLAIVIALGVKKDTATDILIHSVLIACGGLWYLLFSLFSHWIIPKKDEDQVISQTLLLTGKYLKVRAKLITKKSKRIALQNELFSLQTQISEKHETLREMLLTERKRSGRSHFDEKRLLIFISLVDIFELALANNLDYTKINTHFSERKQHLKPFKNFNFVMGNHLITLSELVIKGGRIPTKNKLLKALNKASKGIKHYVDDVQLPKAREGAMMLHNLYDYQKKLLYEIRAIRRVMANVNNASHLKLKDTEAAQFITSQEYSPTIFFENISLKSPIFRHTLRLTISILVAFLLGQFFEIRNAYWIILTIIVIMRPNYGLTKERTKNRILGTLIGALFAIVIIMLTTNPIIYAILAAISLMFGFALIQQNYRVGATFITTYIIFVYALLDPNAMTVVKFRVIDTLIGALISFCATYFLWPNWEYKNLDDVIESVIKNNTIYLVATKNLYHSKNTDNINYKVPRKEAFLAVANLNAAFQRMTQDPKSKQIELDLIYNIVTLNHTFLAAIASLGSFIQNHDTRDASKQFDMFINHIKTNLDYTLALLTKQTPQPLTNNTNISEAEDILLYNFQKLSKKRNKEIEAGKTVIDKALLNDLQEAYLVYNQLLWLKGLSENLKKSTEKYVKIFNHI</sequence>
<feature type="transmembrane region" description="Helical" evidence="7">
    <location>
        <begin position="93"/>
        <end position="110"/>
    </location>
</feature>
<dbReference type="EMBL" id="CP041637">
    <property type="protein sequence ID" value="QDO93995.1"/>
    <property type="molecule type" value="Genomic_DNA"/>
</dbReference>
<organism evidence="10 11">
    <name type="scientific">Formosa sediminum</name>
    <dbReference type="NCBI Taxonomy" id="2594004"/>
    <lineage>
        <taxon>Bacteria</taxon>
        <taxon>Pseudomonadati</taxon>
        <taxon>Bacteroidota</taxon>
        <taxon>Flavobacteriia</taxon>
        <taxon>Flavobacteriales</taxon>
        <taxon>Flavobacteriaceae</taxon>
        <taxon>Formosa</taxon>
    </lineage>
</organism>
<name>A0A516GR42_9FLAO</name>
<dbReference type="PANTHER" id="PTHR30509:SF8">
    <property type="entry name" value="INNER MEMBRANE PROTEIN YCCS"/>
    <property type="match status" value="1"/>
</dbReference>
<evidence type="ECO:0000313" key="11">
    <source>
        <dbReference type="Proteomes" id="UP000319209"/>
    </source>
</evidence>
<keyword evidence="5 7" id="KW-0472">Membrane</keyword>
<dbReference type="GO" id="GO:0005886">
    <property type="term" value="C:plasma membrane"/>
    <property type="evidence" value="ECO:0007669"/>
    <property type="project" value="UniProtKB-SubCell"/>
</dbReference>
<evidence type="ECO:0000313" key="10">
    <source>
        <dbReference type="EMBL" id="QDO93995.1"/>
    </source>
</evidence>
<keyword evidence="3 7" id="KW-0812">Transmembrane</keyword>
<dbReference type="InterPro" id="IPR032692">
    <property type="entry name" value="YccS_N"/>
</dbReference>
<protein>
    <submittedName>
        <fullName evidence="10">Uncharacterized protein</fullName>
    </submittedName>
</protein>
<dbReference type="AlphaFoldDB" id="A0A516GR42"/>
<evidence type="ECO:0000256" key="1">
    <source>
        <dbReference type="ARBA" id="ARBA00004651"/>
    </source>
</evidence>
<feature type="transmembrane region" description="Helical" evidence="7">
    <location>
        <begin position="140"/>
        <end position="160"/>
    </location>
</feature>
<dbReference type="PANTHER" id="PTHR30509">
    <property type="entry name" value="P-HYDROXYBENZOIC ACID EFFLUX PUMP SUBUNIT-RELATED"/>
    <property type="match status" value="1"/>
</dbReference>
<dbReference type="OrthoDB" id="8670769at2"/>
<feature type="transmembrane region" description="Helical" evidence="7">
    <location>
        <begin position="67"/>
        <end position="87"/>
    </location>
</feature>
<feature type="transmembrane region" description="Helical" evidence="7">
    <location>
        <begin position="492"/>
        <end position="510"/>
    </location>
</feature>
<dbReference type="Pfam" id="PF13515">
    <property type="entry name" value="FUSC_2"/>
    <property type="match status" value="1"/>
</dbReference>
<comment type="similarity">
    <text evidence="6">Belongs to the YccS/YhfK family.</text>
</comment>
<feature type="transmembrane region" description="Helical" evidence="7">
    <location>
        <begin position="22"/>
        <end position="55"/>
    </location>
</feature>
<feature type="domain" description="Integral membrane bound transporter" evidence="9">
    <location>
        <begin position="411"/>
        <end position="534"/>
    </location>
</feature>
<feature type="transmembrane region" description="Helical" evidence="7">
    <location>
        <begin position="425"/>
        <end position="441"/>
    </location>
</feature>
<proteinExistence type="inferred from homology"/>
<feature type="transmembrane region" description="Helical" evidence="7">
    <location>
        <begin position="402"/>
        <end position="419"/>
    </location>
</feature>